<organism evidence="6 7">
    <name type="scientific">Tuber aestivum</name>
    <name type="common">summer truffle</name>
    <dbReference type="NCBI Taxonomy" id="59557"/>
    <lineage>
        <taxon>Eukaryota</taxon>
        <taxon>Fungi</taxon>
        <taxon>Dikarya</taxon>
        <taxon>Ascomycota</taxon>
        <taxon>Pezizomycotina</taxon>
        <taxon>Pezizomycetes</taxon>
        <taxon>Pezizales</taxon>
        <taxon>Tuberaceae</taxon>
        <taxon>Tuber</taxon>
    </lineage>
</organism>
<dbReference type="Pfam" id="PF13374">
    <property type="entry name" value="TPR_10"/>
    <property type="match status" value="1"/>
</dbReference>
<evidence type="ECO:0000256" key="3">
    <source>
        <dbReference type="ARBA" id="ARBA00022737"/>
    </source>
</evidence>
<dbReference type="Proteomes" id="UP001412239">
    <property type="component" value="Unassembled WGS sequence"/>
</dbReference>
<keyword evidence="7" id="KW-1185">Reference proteome</keyword>
<gene>
    <name evidence="6" type="ORF">GSTUAT00008279001</name>
</gene>
<keyword evidence="4" id="KW-0802">TPR repeat</keyword>
<reference evidence="6" key="1">
    <citation type="submission" date="2015-10" db="EMBL/GenBank/DDBJ databases">
        <authorList>
            <person name="Regsiter A."/>
            <person name="william w."/>
        </authorList>
    </citation>
    <scope>NUCLEOTIDE SEQUENCE</scope>
    <source>
        <strain evidence="6">Montdore</strain>
    </source>
</reference>
<sequence length="85" mass="9351">MNRHALEGREKTLGPDHPHTLTSVSNLAAVLRCQGKYSESEMIDRRALEGSEKILGPNHPDTLTHVGNLALVLQSQGKYNESEAM</sequence>
<dbReference type="Gene3D" id="1.25.40.10">
    <property type="entry name" value="Tetratricopeptide repeat domain"/>
    <property type="match status" value="1"/>
</dbReference>
<keyword evidence="2" id="KW-0963">Cytoplasm</keyword>
<dbReference type="PANTHER" id="PTHR45783">
    <property type="entry name" value="KINESIN LIGHT CHAIN"/>
    <property type="match status" value="1"/>
</dbReference>
<dbReference type="InterPro" id="IPR011990">
    <property type="entry name" value="TPR-like_helical_dom_sf"/>
</dbReference>
<evidence type="ECO:0000313" key="6">
    <source>
        <dbReference type="EMBL" id="CUS07621.1"/>
    </source>
</evidence>
<feature type="non-terminal residue" evidence="6">
    <location>
        <position position="85"/>
    </location>
</feature>
<dbReference type="EMBL" id="LN891188">
    <property type="protein sequence ID" value="CUS07621.1"/>
    <property type="molecule type" value="Genomic_DNA"/>
</dbReference>
<dbReference type="InterPro" id="IPR002151">
    <property type="entry name" value="Kinesin_light"/>
</dbReference>
<feature type="compositionally biased region" description="Basic and acidic residues" evidence="5">
    <location>
        <begin position="1"/>
        <end position="19"/>
    </location>
</feature>
<dbReference type="GO" id="GO:0019894">
    <property type="term" value="F:kinesin binding"/>
    <property type="evidence" value="ECO:0007669"/>
    <property type="project" value="TreeGrafter"/>
</dbReference>
<feature type="region of interest" description="Disordered" evidence="5">
    <location>
        <begin position="1"/>
        <end position="20"/>
    </location>
</feature>
<evidence type="ECO:0000313" key="7">
    <source>
        <dbReference type="Proteomes" id="UP001412239"/>
    </source>
</evidence>
<comment type="subcellular location">
    <subcellularLocation>
        <location evidence="1">Cytoplasm</location>
    </subcellularLocation>
</comment>
<proteinExistence type="predicted"/>
<evidence type="ECO:0000256" key="5">
    <source>
        <dbReference type="SAM" id="MobiDB-lite"/>
    </source>
</evidence>
<protein>
    <recommendedName>
        <fullName evidence="8">Kinesin light chain</fullName>
    </recommendedName>
</protein>
<evidence type="ECO:0000256" key="1">
    <source>
        <dbReference type="ARBA" id="ARBA00004496"/>
    </source>
</evidence>
<evidence type="ECO:0000256" key="4">
    <source>
        <dbReference type="ARBA" id="ARBA00022803"/>
    </source>
</evidence>
<evidence type="ECO:0000256" key="2">
    <source>
        <dbReference type="ARBA" id="ARBA00022490"/>
    </source>
</evidence>
<name>A0A292PLH7_9PEZI</name>
<dbReference type="GO" id="GO:0005871">
    <property type="term" value="C:kinesin complex"/>
    <property type="evidence" value="ECO:0007669"/>
    <property type="project" value="InterPro"/>
</dbReference>
<dbReference type="GO" id="GO:0005737">
    <property type="term" value="C:cytoplasm"/>
    <property type="evidence" value="ECO:0007669"/>
    <property type="project" value="UniProtKB-SubCell"/>
</dbReference>
<dbReference type="Pfam" id="PF13424">
    <property type="entry name" value="TPR_12"/>
    <property type="match status" value="1"/>
</dbReference>
<dbReference type="SUPFAM" id="SSF48452">
    <property type="entry name" value="TPR-like"/>
    <property type="match status" value="1"/>
</dbReference>
<keyword evidence="3" id="KW-0677">Repeat</keyword>
<dbReference type="AlphaFoldDB" id="A0A292PLH7"/>
<evidence type="ECO:0008006" key="8">
    <source>
        <dbReference type="Google" id="ProtNLM"/>
    </source>
</evidence>
<accession>A0A292PLH7</accession>
<dbReference type="GO" id="GO:0007018">
    <property type="term" value="P:microtubule-based movement"/>
    <property type="evidence" value="ECO:0007669"/>
    <property type="project" value="TreeGrafter"/>
</dbReference>
<dbReference type="PANTHER" id="PTHR45783:SF3">
    <property type="entry name" value="KINESIN LIGHT CHAIN"/>
    <property type="match status" value="1"/>
</dbReference>